<accession>A0A915K449</accession>
<proteinExistence type="predicted"/>
<evidence type="ECO:0000256" key="1">
    <source>
        <dbReference type="SAM" id="MobiDB-lite"/>
    </source>
</evidence>
<keyword evidence="2" id="KW-1185">Reference proteome</keyword>
<feature type="region of interest" description="Disordered" evidence="1">
    <location>
        <begin position="67"/>
        <end position="92"/>
    </location>
</feature>
<dbReference type="WBParaSite" id="nRc.2.0.1.t33108-RA">
    <property type="protein sequence ID" value="nRc.2.0.1.t33108-RA"/>
    <property type="gene ID" value="nRc.2.0.1.g33108"/>
</dbReference>
<protein>
    <submittedName>
        <fullName evidence="3">Uncharacterized protein</fullName>
    </submittedName>
</protein>
<name>A0A915K449_ROMCU</name>
<reference evidence="3" key="1">
    <citation type="submission" date="2022-11" db="UniProtKB">
        <authorList>
            <consortium name="WormBaseParasite"/>
        </authorList>
    </citation>
    <scope>IDENTIFICATION</scope>
</reference>
<evidence type="ECO:0000313" key="3">
    <source>
        <dbReference type="WBParaSite" id="nRc.2.0.1.t33108-RA"/>
    </source>
</evidence>
<evidence type="ECO:0000313" key="2">
    <source>
        <dbReference type="Proteomes" id="UP000887565"/>
    </source>
</evidence>
<dbReference type="AlphaFoldDB" id="A0A915K449"/>
<sequence>MGVGGDCGCCKFHIFKVASSDAVNRIGSTGWNAMQRTRCTTYIRILMLRNIFIAVQTFLVFDERGSASSTPLKADNSPKVNRSVDDLTSEPG</sequence>
<dbReference type="Proteomes" id="UP000887565">
    <property type="component" value="Unplaced"/>
</dbReference>
<organism evidence="2 3">
    <name type="scientific">Romanomermis culicivorax</name>
    <name type="common">Nematode worm</name>
    <dbReference type="NCBI Taxonomy" id="13658"/>
    <lineage>
        <taxon>Eukaryota</taxon>
        <taxon>Metazoa</taxon>
        <taxon>Ecdysozoa</taxon>
        <taxon>Nematoda</taxon>
        <taxon>Enoplea</taxon>
        <taxon>Dorylaimia</taxon>
        <taxon>Mermithida</taxon>
        <taxon>Mermithoidea</taxon>
        <taxon>Mermithidae</taxon>
        <taxon>Romanomermis</taxon>
    </lineage>
</organism>